<dbReference type="EMBL" id="LCDD01000036">
    <property type="protein sequence ID" value="KKS45507.1"/>
    <property type="molecule type" value="Genomic_DNA"/>
</dbReference>
<comment type="caution">
    <text evidence="2">The sequence shown here is derived from an EMBL/GenBank/DDBJ whole genome shotgun (WGS) entry which is preliminary data.</text>
</comment>
<accession>A0A0G0Z9V7</accession>
<dbReference type="PANTHER" id="PTHR43630:SF2">
    <property type="entry name" value="GLYCOSYLTRANSFERASE"/>
    <property type="match status" value="1"/>
</dbReference>
<gene>
    <name evidence="2" type="ORF">UV09_C0036G0010</name>
</gene>
<feature type="domain" description="Glycosyltransferase 2-like" evidence="1">
    <location>
        <begin position="3"/>
        <end position="134"/>
    </location>
</feature>
<dbReference type="InterPro" id="IPR029044">
    <property type="entry name" value="Nucleotide-diphossugar_trans"/>
</dbReference>
<protein>
    <submittedName>
        <fullName evidence="2">Glycosyl transferase family 2</fullName>
    </submittedName>
</protein>
<sequence>MISAVVQTFNEENNIARCLTSLAFTDEIILVDMGSTDRTVEKALELGVKAYQHPYTGFVEPARNFALSRVRGDWILVIDADEEVPRKLADYLIKLKDGQAEAINYYRLPRKNLVFGKWIKHAGWWPDYQIRFFKKGTVSWIDKLHGVPITMGEGRELSALPEYALIHHHYESIEQYLERMNRYSSIQAKELYLNNRKFSLESLILTPVNEFVKRFFLNEGYRDGIHGLALSLLQSISESAVILKLWEMSSFRQDPLSLNHYRSVVKKEGKIRNYWLYNELLKKKYGFLRDMVFRILRKINSYA</sequence>
<evidence type="ECO:0000259" key="1">
    <source>
        <dbReference type="Pfam" id="PF00535"/>
    </source>
</evidence>
<evidence type="ECO:0000313" key="2">
    <source>
        <dbReference type="EMBL" id="KKS45507.1"/>
    </source>
</evidence>
<keyword evidence="2" id="KW-0808">Transferase</keyword>
<dbReference type="Pfam" id="PF00535">
    <property type="entry name" value="Glycos_transf_2"/>
    <property type="match status" value="1"/>
</dbReference>
<dbReference type="Gene3D" id="3.90.550.10">
    <property type="entry name" value="Spore Coat Polysaccharide Biosynthesis Protein SpsA, Chain A"/>
    <property type="match status" value="1"/>
</dbReference>
<name>A0A0G0Z9V7_9BACT</name>
<dbReference type="SUPFAM" id="SSF53448">
    <property type="entry name" value="Nucleotide-diphospho-sugar transferases"/>
    <property type="match status" value="1"/>
</dbReference>
<reference evidence="2 3" key="1">
    <citation type="journal article" date="2015" name="Nature">
        <title>rRNA introns, odd ribosomes, and small enigmatic genomes across a large radiation of phyla.</title>
        <authorList>
            <person name="Brown C.T."/>
            <person name="Hug L.A."/>
            <person name="Thomas B.C."/>
            <person name="Sharon I."/>
            <person name="Castelle C.J."/>
            <person name="Singh A."/>
            <person name="Wilkins M.J."/>
            <person name="Williams K.H."/>
            <person name="Banfield J.F."/>
        </authorList>
    </citation>
    <scope>NUCLEOTIDE SEQUENCE [LARGE SCALE GENOMIC DNA]</scope>
</reference>
<dbReference type="InterPro" id="IPR001173">
    <property type="entry name" value="Glyco_trans_2-like"/>
</dbReference>
<dbReference type="PANTHER" id="PTHR43630">
    <property type="entry name" value="POLY-BETA-1,6-N-ACETYL-D-GLUCOSAMINE SYNTHASE"/>
    <property type="match status" value="1"/>
</dbReference>
<organism evidence="2 3">
    <name type="scientific">Candidatus Gottesmanbacteria bacterium GW2011_GWA2_42_18</name>
    <dbReference type="NCBI Taxonomy" id="1618442"/>
    <lineage>
        <taxon>Bacteria</taxon>
        <taxon>Candidatus Gottesmaniibacteriota</taxon>
    </lineage>
</organism>
<evidence type="ECO:0000313" key="3">
    <source>
        <dbReference type="Proteomes" id="UP000034320"/>
    </source>
</evidence>
<dbReference type="GO" id="GO:0016740">
    <property type="term" value="F:transferase activity"/>
    <property type="evidence" value="ECO:0007669"/>
    <property type="project" value="UniProtKB-KW"/>
</dbReference>
<dbReference type="Proteomes" id="UP000034320">
    <property type="component" value="Unassembled WGS sequence"/>
</dbReference>
<proteinExistence type="predicted"/>
<dbReference type="AlphaFoldDB" id="A0A0G0Z9V7"/>
<dbReference type="CDD" id="cd02511">
    <property type="entry name" value="Beta4Glucosyltransferase"/>
    <property type="match status" value="1"/>
</dbReference>